<organism evidence="1 2">
    <name type="scientific">Kingdonia uniflora</name>
    <dbReference type="NCBI Taxonomy" id="39325"/>
    <lineage>
        <taxon>Eukaryota</taxon>
        <taxon>Viridiplantae</taxon>
        <taxon>Streptophyta</taxon>
        <taxon>Embryophyta</taxon>
        <taxon>Tracheophyta</taxon>
        <taxon>Spermatophyta</taxon>
        <taxon>Magnoliopsida</taxon>
        <taxon>Ranunculales</taxon>
        <taxon>Circaeasteraceae</taxon>
        <taxon>Kingdonia</taxon>
    </lineage>
</organism>
<name>A0A7J7M185_9MAGN</name>
<comment type="caution">
    <text evidence="1">The sequence shown here is derived from an EMBL/GenBank/DDBJ whole genome shotgun (WGS) entry which is preliminary data.</text>
</comment>
<proteinExistence type="predicted"/>
<keyword evidence="2" id="KW-1185">Reference proteome</keyword>
<accession>A0A7J7M185</accession>
<dbReference type="Proteomes" id="UP000541444">
    <property type="component" value="Unassembled WGS sequence"/>
</dbReference>
<evidence type="ECO:0000313" key="1">
    <source>
        <dbReference type="EMBL" id="KAF6148623.1"/>
    </source>
</evidence>
<gene>
    <name evidence="1" type="ORF">GIB67_042582</name>
</gene>
<dbReference type="AlphaFoldDB" id="A0A7J7M185"/>
<sequence length="234" mass="26877">MLLKKITETKFPLPLPPDSTTTLEEPHRTTEVTNLLSPVGHTNYVLSKRAIAQRARRERERQLWESTTIFELFNQEQSNDTLHTNALNVGINRVPMHTESPMSQAMDSIVKTEMPIPVTTVNDTFREQLYHTTEAPNLLNLTMRTNSNFPSSIFEIGESSTAHENVRTHYYVEEQYNLSEADEDEYVNVNEADLQLGCHFLGQMDILCIHCSALHWRDERLTVSLINWTMLSTG</sequence>
<evidence type="ECO:0000313" key="2">
    <source>
        <dbReference type="Proteomes" id="UP000541444"/>
    </source>
</evidence>
<dbReference type="EMBL" id="JACGCM010001844">
    <property type="protein sequence ID" value="KAF6148623.1"/>
    <property type="molecule type" value="Genomic_DNA"/>
</dbReference>
<reference evidence="1 2" key="1">
    <citation type="journal article" date="2020" name="IScience">
        <title>Genome Sequencing of the Endangered Kingdonia uniflora (Circaeasteraceae, Ranunculales) Reveals Potential Mechanisms of Evolutionary Specialization.</title>
        <authorList>
            <person name="Sun Y."/>
            <person name="Deng T."/>
            <person name="Zhang A."/>
            <person name="Moore M.J."/>
            <person name="Landis J.B."/>
            <person name="Lin N."/>
            <person name="Zhang H."/>
            <person name="Zhang X."/>
            <person name="Huang J."/>
            <person name="Zhang X."/>
            <person name="Sun H."/>
            <person name="Wang H."/>
        </authorList>
    </citation>
    <scope>NUCLEOTIDE SEQUENCE [LARGE SCALE GENOMIC DNA]</scope>
    <source>
        <strain evidence="1">TB1705</strain>
        <tissue evidence="1">Leaf</tissue>
    </source>
</reference>
<protein>
    <submittedName>
        <fullName evidence="1">Uncharacterized protein</fullName>
    </submittedName>
</protein>